<feature type="transmembrane region" description="Helical" evidence="17">
    <location>
        <begin position="415"/>
        <end position="433"/>
    </location>
</feature>
<comment type="function">
    <text evidence="1 16">The transhydrogenation between NADH and NADP is coupled to respiration and ATP hydrolysis and functions as a proton pump across the membrane.</text>
</comment>
<comment type="catalytic activity">
    <reaction evidence="14 16">
        <text>NAD(+) + NADPH + H(+)(in) = NADH + NADP(+) + H(+)(out)</text>
        <dbReference type="Rhea" id="RHEA:47992"/>
        <dbReference type="ChEBI" id="CHEBI:15378"/>
        <dbReference type="ChEBI" id="CHEBI:57540"/>
        <dbReference type="ChEBI" id="CHEBI:57783"/>
        <dbReference type="ChEBI" id="CHEBI:57945"/>
        <dbReference type="ChEBI" id="CHEBI:58349"/>
        <dbReference type="EC" id="7.1.1.1"/>
    </reaction>
</comment>
<evidence type="ECO:0000256" key="2">
    <source>
        <dbReference type="ARBA" id="ARBA00004429"/>
    </source>
</evidence>
<dbReference type="GO" id="GO:0050661">
    <property type="term" value="F:NADP binding"/>
    <property type="evidence" value="ECO:0007669"/>
    <property type="project" value="TreeGrafter"/>
</dbReference>
<feature type="domain" description="Alanine dehydrogenase/pyridine nucleotide transhydrogenase NAD(H)-binding" evidence="18">
    <location>
        <begin position="148"/>
        <end position="315"/>
    </location>
</feature>
<evidence type="ECO:0000256" key="5">
    <source>
        <dbReference type="ARBA" id="ARBA00022475"/>
    </source>
</evidence>
<evidence type="ECO:0000256" key="16">
    <source>
        <dbReference type="PIRNR" id="PIRNR000203"/>
    </source>
</evidence>
<sequence length="522" mass="55730">MKIGTPKEILKDERRVAMTPQSALALKKLGYDCFIEAGAGIAARFPDEAYRDAGVTVVPSAADLWALSDVVAKIRPLEPVEVGMTRSGQIVMSLLYPGQNAELLEALNARCVTALALDMVPRISRAQKMDVLSSMANLAGYRAVVEACNHFDRFMTGQITAAGKMPPAKVLVIGAGVAGLAAIGTAVSLGAVTYAFDVRPEVAEQIESMGAEFVFLEFEQTQDSTVTGGYAAPSSPEFQAKQLARLRGLAPEIDIVITTALIPGRAAPKLWTRDMVDAMKPGSVIVDLAAERGGNCELTVPEQAIETVNGVRIIGFTDFPSRMAAQASTLYATNVRHMMDDLTPARDGIAFVNMEDDVIRGATVTRQGEITFPPPPPKVQAIARAAPNRTPVESVQEKAAREDAQRKVAGKRQTWMLLAGVIVTLLVGATAPPAFMQHFMVFVLAVFVGFHVIWNVSHSLHTPLMAITNAISSIVVLGALLQVGSSDLIVGSLAALSILMASINIFGGFLVTRRMLAMFNKS</sequence>
<dbReference type="InterPro" id="IPR024605">
    <property type="entry name" value="NADP_transhyd_a_C"/>
</dbReference>
<protein>
    <recommendedName>
        <fullName evidence="15 16">NAD(P) transhydrogenase subunit alpha</fullName>
        <ecNumber evidence="4 16">7.1.1.1</ecNumber>
    </recommendedName>
</protein>
<evidence type="ECO:0000256" key="12">
    <source>
        <dbReference type="ARBA" id="ARBA00023027"/>
    </source>
</evidence>
<dbReference type="InterPro" id="IPR007698">
    <property type="entry name" value="AlaDH/PNT_NAD(H)-bd"/>
</dbReference>
<evidence type="ECO:0000256" key="13">
    <source>
        <dbReference type="ARBA" id="ARBA00023136"/>
    </source>
</evidence>
<comment type="similarity">
    <text evidence="3 16">Belongs to the AlaDH/PNT family.</text>
</comment>
<keyword evidence="13 17" id="KW-0472">Membrane</keyword>
<proteinExistence type="inferred from homology"/>
<evidence type="ECO:0000256" key="15">
    <source>
        <dbReference type="ARBA" id="ARBA00071831"/>
    </source>
</evidence>
<dbReference type="PANTHER" id="PTHR10160:SF19">
    <property type="entry name" value="PROTON-TRANSLOCATING NAD(P)(+) TRANSHYDROGENASE"/>
    <property type="match status" value="1"/>
</dbReference>
<feature type="transmembrane region" description="Helical" evidence="17">
    <location>
        <begin position="464"/>
        <end position="483"/>
    </location>
</feature>
<dbReference type="Gene3D" id="3.40.50.720">
    <property type="entry name" value="NAD(P)-binding Rossmann-like Domain"/>
    <property type="match status" value="2"/>
</dbReference>
<keyword evidence="6" id="KW-0997">Cell inner membrane</keyword>
<dbReference type="EC" id="7.1.1.1" evidence="4 16"/>
<dbReference type="PANTHER" id="PTHR10160">
    <property type="entry name" value="NAD(P) TRANSHYDROGENASE"/>
    <property type="match status" value="1"/>
</dbReference>
<dbReference type="FunFam" id="3.40.50.720:FF:000028">
    <property type="entry name" value="NAD(P) transhydrogenase subunit alpha"/>
    <property type="match status" value="1"/>
</dbReference>
<evidence type="ECO:0000313" key="20">
    <source>
        <dbReference type="EMBL" id="SMG59574.1"/>
    </source>
</evidence>
<comment type="subcellular location">
    <subcellularLocation>
        <location evidence="2">Cell inner membrane</location>
        <topology evidence="2">Multi-pass membrane protein</topology>
    </subcellularLocation>
</comment>
<dbReference type="SUPFAM" id="SSF51735">
    <property type="entry name" value="NAD(P)-binding Rossmann-fold domains"/>
    <property type="match status" value="1"/>
</dbReference>
<dbReference type="GO" id="GO:0005886">
    <property type="term" value="C:plasma membrane"/>
    <property type="evidence" value="ECO:0007669"/>
    <property type="project" value="UniProtKB-SubCell"/>
</dbReference>
<evidence type="ECO:0000256" key="17">
    <source>
        <dbReference type="SAM" id="Phobius"/>
    </source>
</evidence>
<evidence type="ECO:0000256" key="3">
    <source>
        <dbReference type="ARBA" id="ARBA00005689"/>
    </source>
</evidence>
<dbReference type="Pfam" id="PF05222">
    <property type="entry name" value="AlaDh_PNT_N"/>
    <property type="match status" value="1"/>
</dbReference>
<dbReference type="Pfam" id="PF12769">
    <property type="entry name" value="PNTB_4TM"/>
    <property type="match status" value="1"/>
</dbReference>
<gene>
    <name evidence="20" type="ORF">SAMN06265784_113124</name>
</gene>
<keyword evidence="9 16" id="KW-0521">NADP</keyword>
<dbReference type="InterPro" id="IPR036291">
    <property type="entry name" value="NAD(P)-bd_dom_sf"/>
</dbReference>
<dbReference type="Pfam" id="PF01262">
    <property type="entry name" value="AlaDh_PNT_C"/>
    <property type="match status" value="1"/>
</dbReference>
<dbReference type="CDD" id="cd05304">
    <property type="entry name" value="Rubrum_tdh"/>
    <property type="match status" value="1"/>
</dbReference>
<keyword evidence="7 17" id="KW-0812">Transmembrane</keyword>
<dbReference type="RefSeq" id="WP_085488897.1">
    <property type="nucleotide sequence ID" value="NZ_FXAT01000013.1"/>
</dbReference>
<feature type="transmembrane region" description="Helical" evidence="17">
    <location>
        <begin position="439"/>
        <end position="457"/>
    </location>
</feature>
<evidence type="ECO:0000259" key="18">
    <source>
        <dbReference type="SMART" id="SM01002"/>
    </source>
</evidence>
<evidence type="ECO:0000256" key="10">
    <source>
        <dbReference type="ARBA" id="ARBA00022967"/>
    </source>
</evidence>
<dbReference type="InterPro" id="IPR026255">
    <property type="entry name" value="NADP_transhyd_a"/>
</dbReference>
<evidence type="ECO:0000259" key="19">
    <source>
        <dbReference type="SMART" id="SM01003"/>
    </source>
</evidence>
<dbReference type="GO" id="GO:0008750">
    <property type="term" value="F:proton-translocating NAD(P)+ transhydrogenase activity"/>
    <property type="evidence" value="ECO:0007669"/>
    <property type="project" value="UniProtKB-EC"/>
</dbReference>
<evidence type="ECO:0000313" key="21">
    <source>
        <dbReference type="Proteomes" id="UP000193228"/>
    </source>
</evidence>
<reference evidence="21" key="1">
    <citation type="submission" date="2017-04" db="EMBL/GenBank/DDBJ databases">
        <authorList>
            <person name="Varghese N."/>
            <person name="Submissions S."/>
        </authorList>
    </citation>
    <scope>NUCLEOTIDE SEQUENCE [LARGE SCALE GENOMIC DNA]</scope>
    <source>
        <strain evidence="21">LMG 29540</strain>
    </source>
</reference>
<accession>A0A1X7M1E6</accession>
<evidence type="ECO:0000256" key="6">
    <source>
        <dbReference type="ARBA" id="ARBA00022519"/>
    </source>
</evidence>
<dbReference type="GO" id="GO:0006740">
    <property type="term" value="P:NADPH regeneration"/>
    <property type="evidence" value="ECO:0007669"/>
    <property type="project" value="TreeGrafter"/>
</dbReference>
<evidence type="ECO:0000256" key="1">
    <source>
        <dbReference type="ARBA" id="ARBA00003943"/>
    </source>
</evidence>
<evidence type="ECO:0000256" key="11">
    <source>
        <dbReference type="ARBA" id="ARBA00022989"/>
    </source>
</evidence>
<evidence type="ECO:0000256" key="4">
    <source>
        <dbReference type="ARBA" id="ARBA00012943"/>
    </source>
</evidence>
<evidence type="ECO:0000256" key="8">
    <source>
        <dbReference type="ARBA" id="ARBA00022741"/>
    </source>
</evidence>
<dbReference type="OrthoDB" id="9804592at2"/>
<keyword evidence="21" id="KW-1185">Reference proteome</keyword>
<dbReference type="PIRSF" id="PIRSF000203">
    <property type="entry name" value="NADP_transhydrogenase_alpha"/>
    <property type="match status" value="1"/>
</dbReference>
<keyword evidence="8 16" id="KW-0547">Nucleotide-binding</keyword>
<organism evidence="20 21">
    <name type="scientific">Paraburkholderia susongensis</name>
    <dbReference type="NCBI Taxonomy" id="1515439"/>
    <lineage>
        <taxon>Bacteria</taxon>
        <taxon>Pseudomonadati</taxon>
        <taxon>Pseudomonadota</taxon>
        <taxon>Betaproteobacteria</taxon>
        <taxon>Burkholderiales</taxon>
        <taxon>Burkholderiaceae</taxon>
        <taxon>Paraburkholderia</taxon>
    </lineage>
</organism>
<keyword evidence="11 17" id="KW-1133">Transmembrane helix</keyword>
<dbReference type="EMBL" id="FXAT01000013">
    <property type="protein sequence ID" value="SMG59574.1"/>
    <property type="molecule type" value="Genomic_DNA"/>
</dbReference>
<evidence type="ECO:0000256" key="9">
    <source>
        <dbReference type="ARBA" id="ARBA00022857"/>
    </source>
</evidence>
<keyword evidence="5" id="KW-1003">Cell membrane</keyword>
<dbReference type="SMART" id="SM01002">
    <property type="entry name" value="AlaDh_PNT_C"/>
    <property type="match status" value="1"/>
</dbReference>
<feature type="domain" description="Alanine dehydrogenase/pyridine nucleotide transhydrogenase N-terminal" evidence="19">
    <location>
        <begin position="4"/>
        <end position="139"/>
    </location>
</feature>
<dbReference type="STRING" id="1515439.SAMN06265784_113124"/>
<dbReference type="InterPro" id="IPR007886">
    <property type="entry name" value="AlaDH/PNT_N"/>
</dbReference>
<dbReference type="SMART" id="SM01003">
    <property type="entry name" value="AlaDh_PNT_N"/>
    <property type="match status" value="1"/>
</dbReference>
<evidence type="ECO:0000256" key="14">
    <source>
        <dbReference type="ARBA" id="ARBA00048202"/>
    </source>
</evidence>
<dbReference type="NCBIfam" id="NF006942">
    <property type="entry name" value="PRK09424.1"/>
    <property type="match status" value="1"/>
</dbReference>
<feature type="transmembrane region" description="Helical" evidence="17">
    <location>
        <begin position="170"/>
        <end position="196"/>
    </location>
</feature>
<dbReference type="Proteomes" id="UP000193228">
    <property type="component" value="Unassembled WGS sequence"/>
</dbReference>
<dbReference type="NCBIfam" id="TIGR00561">
    <property type="entry name" value="pntA"/>
    <property type="match status" value="1"/>
</dbReference>
<evidence type="ECO:0000256" key="7">
    <source>
        <dbReference type="ARBA" id="ARBA00022692"/>
    </source>
</evidence>
<keyword evidence="10 16" id="KW-1278">Translocase</keyword>
<name>A0A1X7M1E6_9BURK</name>
<keyword evidence="12 16" id="KW-0520">NAD</keyword>
<dbReference type="SUPFAM" id="SSF52283">
    <property type="entry name" value="Formate/glycerate dehydrogenase catalytic domain-like"/>
    <property type="match status" value="1"/>
</dbReference>
<feature type="transmembrane region" description="Helical" evidence="17">
    <location>
        <begin position="489"/>
        <end position="511"/>
    </location>
</feature>
<dbReference type="AlphaFoldDB" id="A0A1X7M1E6"/>